<dbReference type="PANTHER" id="PTHR43673">
    <property type="entry name" value="NAD(P)H NITROREDUCTASE YDGI-RELATED"/>
    <property type="match status" value="1"/>
</dbReference>
<accession>A0A644VFN4</accession>
<dbReference type="Pfam" id="PF00881">
    <property type="entry name" value="Nitroreductase"/>
    <property type="match status" value="1"/>
</dbReference>
<organism evidence="4">
    <name type="scientific">bioreactor metagenome</name>
    <dbReference type="NCBI Taxonomy" id="1076179"/>
    <lineage>
        <taxon>unclassified sequences</taxon>
        <taxon>metagenomes</taxon>
        <taxon>ecological metagenomes</taxon>
    </lineage>
</organism>
<dbReference type="EC" id="1.6.99.-" evidence="4"/>
<comment type="caution">
    <text evidence="4">The sequence shown here is derived from an EMBL/GenBank/DDBJ whole genome shotgun (WGS) entry which is preliminary data.</text>
</comment>
<dbReference type="PANTHER" id="PTHR43673:SF10">
    <property type="entry name" value="NADH DEHYDROGENASE_NAD(P)H NITROREDUCTASE XCC3605-RELATED"/>
    <property type="match status" value="1"/>
</dbReference>
<dbReference type="GO" id="GO:0016491">
    <property type="term" value="F:oxidoreductase activity"/>
    <property type="evidence" value="ECO:0007669"/>
    <property type="project" value="UniProtKB-KW"/>
</dbReference>
<dbReference type="AlphaFoldDB" id="A0A644VFN4"/>
<evidence type="ECO:0000256" key="2">
    <source>
        <dbReference type="ARBA" id="ARBA00023002"/>
    </source>
</evidence>
<reference evidence="4" key="1">
    <citation type="submission" date="2019-08" db="EMBL/GenBank/DDBJ databases">
        <authorList>
            <person name="Kucharzyk K."/>
            <person name="Murdoch R.W."/>
            <person name="Higgins S."/>
            <person name="Loffler F."/>
        </authorList>
    </citation>
    <scope>NUCLEOTIDE SEQUENCE</scope>
</reference>
<feature type="domain" description="Nitroreductase" evidence="3">
    <location>
        <begin position="7"/>
        <end position="185"/>
    </location>
</feature>
<name>A0A644VFN4_9ZZZZ</name>
<gene>
    <name evidence="4" type="ORF">SDC9_36245</name>
</gene>
<dbReference type="SUPFAM" id="SSF55469">
    <property type="entry name" value="FMN-dependent nitroreductase-like"/>
    <property type="match status" value="1"/>
</dbReference>
<sequence length="210" mass="23682">MKVVEGLKWRYAVKRFDSTRKLTKDQIDYLKEAINFIPSSYGLQPYKVLEIESKEMREKLREAAYGQPQLTEAAHVFVFANFTDYGPDKVDSFIKLSAATNNIPEENSNGYRDMLNGIISSMTPEQISTWNSKQAYIALGALLSAAAEQEIDAAAMEGFDKAKFDEILGLKEKGLTSVCIGAVGYRSPEDQNQFLKKVRKPMDQLFEKIS</sequence>
<comment type="similarity">
    <text evidence="1">Belongs to the nitroreductase family.</text>
</comment>
<dbReference type="InterPro" id="IPR000415">
    <property type="entry name" value="Nitroreductase-like"/>
</dbReference>
<keyword evidence="2 4" id="KW-0560">Oxidoreductase</keyword>
<evidence type="ECO:0000313" key="4">
    <source>
        <dbReference type="EMBL" id="MPL90199.1"/>
    </source>
</evidence>
<dbReference type="EMBL" id="VSSQ01000297">
    <property type="protein sequence ID" value="MPL90199.1"/>
    <property type="molecule type" value="Genomic_DNA"/>
</dbReference>
<evidence type="ECO:0000256" key="1">
    <source>
        <dbReference type="ARBA" id="ARBA00007118"/>
    </source>
</evidence>
<evidence type="ECO:0000259" key="3">
    <source>
        <dbReference type="Pfam" id="PF00881"/>
    </source>
</evidence>
<dbReference type="InterPro" id="IPR029479">
    <property type="entry name" value="Nitroreductase"/>
</dbReference>
<protein>
    <submittedName>
        <fullName evidence="4">Major NAD(P)H-flavin oxidoreductase</fullName>
        <ecNumber evidence="4">1.6.99.-</ecNumber>
    </submittedName>
</protein>
<dbReference type="Gene3D" id="3.40.109.10">
    <property type="entry name" value="NADH Oxidase"/>
    <property type="match status" value="1"/>
</dbReference>
<proteinExistence type="inferred from homology"/>